<dbReference type="RefSeq" id="WP_063179303.1">
    <property type="nucleotide sequence ID" value="NZ_LQNT01000009.1"/>
</dbReference>
<dbReference type="EMBL" id="LQNT01000009">
    <property type="protein sequence ID" value="KZE38114.1"/>
    <property type="molecule type" value="Genomic_DNA"/>
</dbReference>
<dbReference type="Gene3D" id="3.10.350.10">
    <property type="entry name" value="LysM domain"/>
    <property type="match status" value="1"/>
</dbReference>
<name>A0A165GXW1_9BACL</name>
<dbReference type="Proteomes" id="UP000076490">
    <property type="component" value="Unassembled WGS sequence"/>
</dbReference>
<sequence length="102" mass="11257">MNMIRNYSYIVFLFLIAVVSVAMLPGQEENEPVQTAEIRVNHGDTLFALHQEAGTALPAEIWIEEVIKLNGKQDATILAGETLLIPAKVSYSDDIQLAGEEE</sequence>
<evidence type="ECO:0008006" key="3">
    <source>
        <dbReference type="Google" id="ProtNLM"/>
    </source>
</evidence>
<protein>
    <recommendedName>
        <fullName evidence="3">LysM domain-containing protein</fullName>
    </recommendedName>
</protein>
<dbReference type="InterPro" id="IPR036779">
    <property type="entry name" value="LysM_dom_sf"/>
</dbReference>
<evidence type="ECO:0000313" key="2">
    <source>
        <dbReference type="Proteomes" id="UP000076490"/>
    </source>
</evidence>
<dbReference type="OrthoDB" id="2679564at2"/>
<reference evidence="1 2" key="1">
    <citation type="submission" date="2016-01" db="EMBL/GenBank/DDBJ databases">
        <title>Whole genome sequencing of Bhargavaea cecembensis T14.</title>
        <authorList>
            <person name="Hong K.W."/>
        </authorList>
    </citation>
    <scope>NUCLEOTIDE SEQUENCE [LARGE SCALE GENOMIC DNA]</scope>
    <source>
        <strain evidence="1 2">T14</strain>
    </source>
</reference>
<proteinExistence type="predicted"/>
<dbReference type="AlphaFoldDB" id="A0A165GXW1"/>
<comment type="caution">
    <text evidence="1">The sequence shown here is derived from an EMBL/GenBank/DDBJ whole genome shotgun (WGS) entry which is preliminary data.</text>
</comment>
<organism evidence="1 2">
    <name type="scientific">Bhargavaea cecembensis</name>
    <dbReference type="NCBI Taxonomy" id="394098"/>
    <lineage>
        <taxon>Bacteria</taxon>
        <taxon>Bacillati</taxon>
        <taxon>Bacillota</taxon>
        <taxon>Bacilli</taxon>
        <taxon>Bacillales</taxon>
        <taxon>Caryophanaceae</taxon>
        <taxon>Bhargavaea</taxon>
    </lineage>
</organism>
<gene>
    <name evidence="1" type="ORF">AV656_04090</name>
</gene>
<evidence type="ECO:0000313" key="1">
    <source>
        <dbReference type="EMBL" id="KZE38114.1"/>
    </source>
</evidence>
<accession>A0A165GXW1</accession>